<dbReference type="Gene3D" id="3.40.50.1820">
    <property type="entry name" value="alpha/beta hydrolase"/>
    <property type="match status" value="1"/>
</dbReference>
<protein>
    <recommendedName>
        <fullName evidence="4">Alpha/beta hydrolase</fullName>
    </recommendedName>
</protein>
<evidence type="ECO:0008006" key="4">
    <source>
        <dbReference type="Google" id="ProtNLM"/>
    </source>
</evidence>
<name>A0AA41YL92_9PROT</name>
<evidence type="ECO:0000256" key="1">
    <source>
        <dbReference type="SAM" id="SignalP"/>
    </source>
</evidence>
<sequence>MLRLILLFLALAAPALAALPEAPPLHPSPSYTQTGPQAARGAVVWLHGGYDTGAQPTPPSEPAWIGRLAARGYDIWRFDRTPGQDPLVPGAAALTRGLTALRAAGYHRLIVAGHSRGAFIGLSALAHPGLVDAVAAISPAAHGTRPERRAQAVADFRDRLDAAAGPMRFAFVQLADDPFDPDAALRADAARAAARRAHLTLLLIDRPPAPTGHMGGYDPTFDRVFGDRLAAFLDGRD</sequence>
<accession>A0AA41YL92</accession>
<reference evidence="2" key="1">
    <citation type="submission" date="2022-09" db="EMBL/GenBank/DDBJ databases">
        <title>Rhodovastum sp. nov. RN2-1 isolated from soil in Seongnam, South Korea.</title>
        <authorList>
            <person name="Le N.T."/>
        </authorList>
    </citation>
    <scope>NUCLEOTIDE SEQUENCE</scope>
    <source>
        <strain evidence="2">RN2-1</strain>
    </source>
</reference>
<comment type="caution">
    <text evidence="2">The sequence shown here is derived from an EMBL/GenBank/DDBJ whole genome shotgun (WGS) entry which is preliminary data.</text>
</comment>
<feature type="signal peptide" evidence="1">
    <location>
        <begin position="1"/>
        <end position="17"/>
    </location>
</feature>
<evidence type="ECO:0000313" key="2">
    <source>
        <dbReference type="EMBL" id="MCW3474720.1"/>
    </source>
</evidence>
<keyword evidence="1" id="KW-0732">Signal</keyword>
<reference evidence="2" key="2">
    <citation type="submission" date="2022-10" db="EMBL/GenBank/DDBJ databases">
        <authorList>
            <person name="Trinh H.N."/>
        </authorList>
    </citation>
    <scope>NUCLEOTIDE SEQUENCE</scope>
    <source>
        <strain evidence="2">RN2-1</strain>
    </source>
</reference>
<dbReference type="AlphaFoldDB" id="A0AA41YL92"/>
<dbReference type="SUPFAM" id="SSF53474">
    <property type="entry name" value="alpha/beta-Hydrolases"/>
    <property type="match status" value="1"/>
</dbReference>
<proteinExistence type="predicted"/>
<keyword evidence="3" id="KW-1185">Reference proteome</keyword>
<dbReference type="InterPro" id="IPR029058">
    <property type="entry name" value="AB_hydrolase_fold"/>
</dbReference>
<feature type="chain" id="PRO_5041454621" description="Alpha/beta hydrolase" evidence="1">
    <location>
        <begin position="18"/>
        <end position="237"/>
    </location>
</feature>
<gene>
    <name evidence="2" type="ORF">OL599_09000</name>
</gene>
<evidence type="ECO:0000313" key="3">
    <source>
        <dbReference type="Proteomes" id="UP001165679"/>
    </source>
</evidence>
<dbReference type="EMBL" id="JAPDNT010000004">
    <property type="protein sequence ID" value="MCW3474720.1"/>
    <property type="molecule type" value="Genomic_DNA"/>
</dbReference>
<dbReference type="RefSeq" id="WP_264713365.1">
    <property type="nucleotide sequence ID" value="NZ_JAPDNT010000004.1"/>
</dbReference>
<organism evidence="2 3">
    <name type="scientific">Limobrevibacterium gyesilva</name>
    <dbReference type="NCBI Taxonomy" id="2991712"/>
    <lineage>
        <taxon>Bacteria</taxon>
        <taxon>Pseudomonadati</taxon>
        <taxon>Pseudomonadota</taxon>
        <taxon>Alphaproteobacteria</taxon>
        <taxon>Acetobacterales</taxon>
        <taxon>Acetobacteraceae</taxon>
        <taxon>Limobrevibacterium</taxon>
    </lineage>
</organism>
<dbReference type="Proteomes" id="UP001165679">
    <property type="component" value="Unassembled WGS sequence"/>
</dbReference>